<gene>
    <name evidence="1" type="ORF">STHERMO_1624</name>
</gene>
<evidence type="ECO:0000313" key="2">
    <source>
        <dbReference type="Proteomes" id="UP000509120"/>
    </source>
</evidence>
<reference evidence="1 2" key="1">
    <citation type="submission" date="2020-06" db="EMBL/GenBank/DDBJ databases">
        <authorList>
            <person name="Chuat V."/>
        </authorList>
    </citation>
    <scope>NUCLEOTIDE SEQUENCE [LARGE SCALE GENOMIC DNA]</scope>
    <source>
        <strain evidence="1">STH_CIRM_1046</strain>
    </source>
</reference>
<evidence type="ECO:0000313" key="1">
    <source>
        <dbReference type="EMBL" id="CAD0156763.1"/>
    </source>
</evidence>
<accession>A0AAU9HDJ3</accession>
<proteinExistence type="predicted"/>
<evidence type="ECO:0008006" key="3">
    <source>
        <dbReference type="Google" id="ProtNLM"/>
    </source>
</evidence>
<protein>
    <recommendedName>
        <fullName evidence="3">Transposase</fullName>
    </recommendedName>
</protein>
<dbReference type="AlphaFoldDB" id="A0AAU9HDJ3"/>
<sequence>MYNLKIIDSIENQKLLEQMKQDVFSNFSRFARKQLLKPDFETLIR</sequence>
<organism evidence="1 2">
    <name type="scientific">Streptococcus thermophilus</name>
    <dbReference type="NCBI Taxonomy" id="1308"/>
    <lineage>
        <taxon>Bacteria</taxon>
        <taxon>Bacillati</taxon>
        <taxon>Bacillota</taxon>
        <taxon>Bacilli</taxon>
        <taxon>Lactobacillales</taxon>
        <taxon>Streptococcaceae</taxon>
        <taxon>Streptococcus</taxon>
    </lineage>
</organism>
<dbReference type="EMBL" id="LR822030">
    <property type="protein sequence ID" value="CAD0156763.1"/>
    <property type="molecule type" value="Genomic_DNA"/>
</dbReference>
<dbReference type="Proteomes" id="UP000509120">
    <property type="component" value="Chromosome"/>
</dbReference>
<name>A0AAU9HDJ3_STRTR</name>